<keyword evidence="2" id="KW-1185">Reference proteome</keyword>
<name>A0ABP7ZUI3_9MICO</name>
<organism evidence="1 2">
    <name type="scientific">Gryllotalpicola koreensis</name>
    <dbReference type="NCBI Taxonomy" id="993086"/>
    <lineage>
        <taxon>Bacteria</taxon>
        <taxon>Bacillati</taxon>
        <taxon>Actinomycetota</taxon>
        <taxon>Actinomycetes</taxon>
        <taxon>Micrococcales</taxon>
        <taxon>Microbacteriaceae</taxon>
        <taxon>Gryllotalpicola</taxon>
    </lineage>
</organism>
<gene>
    <name evidence="1" type="ORF">GCM10022287_09240</name>
</gene>
<evidence type="ECO:0000313" key="2">
    <source>
        <dbReference type="Proteomes" id="UP001501079"/>
    </source>
</evidence>
<reference evidence="2" key="1">
    <citation type="journal article" date="2019" name="Int. J. Syst. Evol. Microbiol.">
        <title>The Global Catalogue of Microorganisms (GCM) 10K type strain sequencing project: providing services to taxonomists for standard genome sequencing and annotation.</title>
        <authorList>
            <consortium name="The Broad Institute Genomics Platform"/>
            <consortium name="The Broad Institute Genome Sequencing Center for Infectious Disease"/>
            <person name="Wu L."/>
            <person name="Ma J."/>
        </authorList>
    </citation>
    <scope>NUCLEOTIDE SEQUENCE [LARGE SCALE GENOMIC DNA]</scope>
    <source>
        <strain evidence="2">JCM 17591</strain>
    </source>
</reference>
<protein>
    <submittedName>
        <fullName evidence="1">Uncharacterized protein</fullName>
    </submittedName>
</protein>
<evidence type="ECO:0000313" key="1">
    <source>
        <dbReference type="EMBL" id="GAA4170785.1"/>
    </source>
</evidence>
<comment type="caution">
    <text evidence="1">The sequence shown here is derived from an EMBL/GenBank/DDBJ whole genome shotgun (WGS) entry which is preliminary data.</text>
</comment>
<dbReference type="Proteomes" id="UP001501079">
    <property type="component" value="Unassembled WGS sequence"/>
</dbReference>
<dbReference type="RefSeq" id="WP_344752101.1">
    <property type="nucleotide sequence ID" value="NZ_BAABBW010000001.1"/>
</dbReference>
<sequence length="126" mass="13661">MAVNEIARLTLQRTLKPLLPAKWRFAPSQQSTDRLSTPVVKLQATNIVRPAGAGRGVVAIQFTASIYAPPSTTQTQEDAIDDEVLELIGAIERAGLSWGEALKTIDPNRANLAWEINNIQVTASLV</sequence>
<dbReference type="EMBL" id="BAABBW010000001">
    <property type="protein sequence ID" value="GAA4170785.1"/>
    <property type="molecule type" value="Genomic_DNA"/>
</dbReference>
<proteinExistence type="predicted"/>
<accession>A0ABP7ZUI3</accession>